<organism evidence="2 3">
    <name type="scientific">Lepidopterella palustris CBS 459.81</name>
    <dbReference type="NCBI Taxonomy" id="1314670"/>
    <lineage>
        <taxon>Eukaryota</taxon>
        <taxon>Fungi</taxon>
        <taxon>Dikarya</taxon>
        <taxon>Ascomycota</taxon>
        <taxon>Pezizomycotina</taxon>
        <taxon>Dothideomycetes</taxon>
        <taxon>Pleosporomycetidae</taxon>
        <taxon>Mytilinidiales</taxon>
        <taxon>Argynnaceae</taxon>
        <taxon>Lepidopterella</taxon>
    </lineage>
</organism>
<dbReference type="EMBL" id="KV746165">
    <property type="protein sequence ID" value="OCK72925.1"/>
    <property type="molecule type" value="Genomic_DNA"/>
</dbReference>
<dbReference type="AlphaFoldDB" id="A0A8E2DWC7"/>
<keyword evidence="1" id="KW-1133">Transmembrane helix</keyword>
<keyword evidence="1" id="KW-0812">Transmembrane</keyword>
<evidence type="ECO:0000256" key="1">
    <source>
        <dbReference type="SAM" id="Phobius"/>
    </source>
</evidence>
<name>A0A8E2DWC7_9PEZI</name>
<evidence type="ECO:0000313" key="2">
    <source>
        <dbReference type="EMBL" id="OCK72925.1"/>
    </source>
</evidence>
<reference evidence="2 3" key="1">
    <citation type="journal article" date="2016" name="Nat. Commun.">
        <title>Ectomycorrhizal ecology is imprinted in the genome of the dominant symbiotic fungus Cenococcum geophilum.</title>
        <authorList>
            <consortium name="DOE Joint Genome Institute"/>
            <person name="Peter M."/>
            <person name="Kohler A."/>
            <person name="Ohm R.A."/>
            <person name="Kuo A."/>
            <person name="Krutzmann J."/>
            <person name="Morin E."/>
            <person name="Arend M."/>
            <person name="Barry K.W."/>
            <person name="Binder M."/>
            <person name="Choi C."/>
            <person name="Clum A."/>
            <person name="Copeland A."/>
            <person name="Grisel N."/>
            <person name="Haridas S."/>
            <person name="Kipfer T."/>
            <person name="LaButti K."/>
            <person name="Lindquist E."/>
            <person name="Lipzen A."/>
            <person name="Maire R."/>
            <person name="Meier B."/>
            <person name="Mihaltcheva S."/>
            <person name="Molinier V."/>
            <person name="Murat C."/>
            <person name="Poggeler S."/>
            <person name="Quandt C.A."/>
            <person name="Sperisen C."/>
            <person name="Tritt A."/>
            <person name="Tisserant E."/>
            <person name="Crous P.W."/>
            <person name="Henrissat B."/>
            <person name="Nehls U."/>
            <person name="Egli S."/>
            <person name="Spatafora J.W."/>
            <person name="Grigoriev I.V."/>
            <person name="Martin F.M."/>
        </authorList>
    </citation>
    <scope>NUCLEOTIDE SEQUENCE [LARGE SCALE GENOMIC DNA]</scope>
    <source>
        <strain evidence="2 3">CBS 459.81</strain>
    </source>
</reference>
<keyword evidence="1" id="KW-0472">Membrane</keyword>
<proteinExistence type="predicted"/>
<accession>A0A8E2DWC7</accession>
<feature type="transmembrane region" description="Helical" evidence="1">
    <location>
        <begin position="15"/>
        <end position="32"/>
    </location>
</feature>
<protein>
    <submittedName>
        <fullName evidence="2">Uncharacterized protein</fullName>
    </submittedName>
</protein>
<keyword evidence="3" id="KW-1185">Reference proteome</keyword>
<dbReference type="Proteomes" id="UP000250266">
    <property type="component" value="Unassembled WGS sequence"/>
</dbReference>
<gene>
    <name evidence="2" type="ORF">K432DRAFT_32541</name>
</gene>
<sequence>MEEETVAETQEDGKAFLNGMVIFLSVPSYHVYKLLYRELEFQLLVCRTVWTNTSGW</sequence>
<evidence type="ECO:0000313" key="3">
    <source>
        <dbReference type="Proteomes" id="UP000250266"/>
    </source>
</evidence>